<organism evidence="1 2">
    <name type="scientific">Scleroderma citrinum Foug A</name>
    <dbReference type="NCBI Taxonomy" id="1036808"/>
    <lineage>
        <taxon>Eukaryota</taxon>
        <taxon>Fungi</taxon>
        <taxon>Dikarya</taxon>
        <taxon>Basidiomycota</taxon>
        <taxon>Agaricomycotina</taxon>
        <taxon>Agaricomycetes</taxon>
        <taxon>Agaricomycetidae</taxon>
        <taxon>Boletales</taxon>
        <taxon>Sclerodermatineae</taxon>
        <taxon>Sclerodermataceae</taxon>
        <taxon>Scleroderma</taxon>
    </lineage>
</organism>
<evidence type="ECO:0000313" key="2">
    <source>
        <dbReference type="Proteomes" id="UP000053989"/>
    </source>
</evidence>
<dbReference type="HOGENOM" id="CLU_090544_1_1_1"/>
<dbReference type="EMBL" id="KN822603">
    <property type="protein sequence ID" value="KIM50208.1"/>
    <property type="molecule type" value="Genomic_DNA"/>
</dbReference>
<dbReference type="InParanoid" id="A0A0C2YKB7"/>
<proteinExistence type="predicted"/>
<sequence>VESGATVVSEFPRSVFAGKPREGNDNVGVIVDESTVEVRESEEGLNVLNFPRFRPVGNGLNFLRGHRESVGRKTETEVLGRGGMEFTFLWFGEEIVLSETSKDVADVFLMGLEVLREIREDAIDESLKSRRGISQAKRHDIPFEGPISRAERGLPFISFSNADQMVRVAKINFTIDLGLARRV</sequence>
<reference evidence="2" key="2">
    <citation type="submission" date="2015-01" db="EMBL/GenBank/DDBJ databases">
        <title>Evolutionary Origins and Diversification of the Mycorrhizal Mutualists.</title>
        <authorList>
            <consortium name="DOE Joint Genome Institute"/>
            <consortium name="Mycorrhizal Genomics Consortium"/>
            <person name="Kohler A."/>
            <person name="Kuo A."/>
            <person name="Nagy L.G."/>
            <person name="Floudas D."/>
            <person name="Copeland A."/>
            <person name="Barry K.W."/>
            <person name="Cichocki N."/>
            <person name="Veneault-Fourrey C."/>
            <person name="LaButti K."/>
            <person name="Lindquist E.A."/>
            <person name="Lipzen A."/>
            <person name="Lundell T."/>
            <person name="Morin E."/>
            <person name="Murat C."/>
            <person name="Riley R."/>
            <person name="Ohm R."/>
            <person name="Sun H."/>
            <person name="Tunlid A."/>
            <person name="Henrissat B."/>
            <person name="Grigoriev I.V."/>
            <person name="Hibbett D.S."/>
            <person name="Martin F."/>
        </authorList>
    </citation>
    <scope>NUCLEOTIDE SEQUENCE [LARGE SCALE GENOMIC DNA]</scope>
    <source>
        <strain evidence="2">Foug A</strain>
    </source>
</reference>
<gene>
    <name evidence="1" type="ORF">SCLCIDRAFT_146123</name>
</gene>
<name>A0A0C2YKB7_9AGAM</name>
<accession>A0A0C2YKB7</accession>
<evidence type="ECO:0000313" key="1">
    <source>
        <dbReference type="EMBL" id="KIM50208.1"/>
    </source>
</evidence>
<dbReference type="AlphaFoldDB" id="A0A0C2YKB7"/>
<keyword evidence="2" id="KW-1185">Reference proteome</keyword>
<dbReference type="Proteomes" id="UP000053989">
    <property type="component" value="Unassembled WGS sequence"/>
</dbReference>
<protein>
    <submittedName>
        <fullName evidence="1">Uncharacterized protein</fullName>
    </submittedName>
</protein>
<reference evidence="1 2" key="1">
    <citation type="submission" date="2014-04" db="EMBL/GenBank/DDBJ databases">
        <authorList>
            <consortium name="DOE Joint Genome Institute"/>
            <person name="Kuo A."/>
            <person name="Kohler A."/>
            <person name="Nagy L.G."/>
            <person name="Floudas D."/>
            <person name="Copeland A."/>
            <person name="Barry K.W."/>
            <person name="Cichocki N."/>
            <person name="Veneault-Fourrey C."/>
            <person name="LaButti K."/>
            <person name="Lindquist E.A."/>
            <person name="Lipzen A."/>
            <person name="Lundell T."/>
            <person name="Morin E."/>
            <person name="Murat C."/>
            <person name="Sun H."/>
            <person name="Tunlid A."/>
            <person name="Henrissat B."/>
            <person name="Grigoriev I.V."/>
            <person name="Hibbett D.S."/>
            <person name="Martin F."/>
            <person name="Nordberg H.P."/>
            <person name="Cantor M.N."/>
            <person name="Hua S.X."/>
        </authorList>
    </citation>
    <scope>NUCLEOTIDE SEQUENCE [LARGE SCALE GENOMIC DNA]</scope>
    <source>
        <strain evidence="1 2">Foug A</strain>
    </source>
</reference>
<dbReference type="OrthoDB" id="3046524at2759"/>
<feature type="non-terminal residue" evidence="1">
    <location>
        <position position="1"/>
    </location>
</feature>